<comment type="caution">
    <text evidence="3">The sequence shown here is derived from an EMBL/GenBank/DDBJ whole genome shotgun (WGS) entry which is preliminary data.</text>
</comment>
<dbReference type="InterPro" id="IPR019734">
    <property type="entry name" value="TPR_rpt"/>
</dbReference>
<evidence type="ECO:0000313" key="3">
    <source>
        <dbReference type="EMBL" id="KAF0852829.1"/>
    </source>
</evidence>
<dbReference type="Gene3D" id="1.25.40.10">
    <property type="entry name" value="Tetratricopeptide repeat domain"/>
    <property type="match status" value="2"/>
</dbReference>
<dbReference type="Pfam" id="PF13181">
    <property type="entry name" value="TPR_8"/>
    <property type="match status" value="1"/>
</dbReference>
<gene>
    <name evidence="3" type="ORF">ANDGO_04536</name>
</gene>
<keyword evidence="2" id="KW-0802">TPR repeat</keyword>
<keyword evidence="4" id="KW-1185">Reference proteome</keyword>
<dbReference type="OrthoDB" id="1667894at2759"/>
<proteinExistence type="predicted"/>
<dbReference type="SMART" id="SM00028">
    <property type="entry name" value="TPR"/>
    <property type="match status" value="5"/>
</dbReference>
<dbReference type="AlphaFoldDB" id="A0A8K0AJH2"/>
<dbReference type="InterPro" id="IPR011990">
    <property type="entry name" value="TPR-like_helical_dom_sf"/>
</dbReference>
<dbReference type="Pfam" id="PF13374">
    <property type="entry name" value="TPR_10"/>
    <property type="match status" value="1"/>
</dbReference>
<organism evidence="3 4">
    <name type="scientific">Andalucia godoyi</name>
    <name type="common">Flagellate</name>
    <dbReference type="NCBI Taxonomy" id="505711"/>
    <lineage>
        <taxon>Eukaryota</taxon>
        <taxon>Discoba</taxon>
        <taxon>Jakobida</taxon>
        <taxon>Andalucina</taxon>
        <taxon>Andaluciidae</taxon>
        <taxon>Andalucia</taxon>
    </lineage>
</organism>
<evidence type="ECO:0000256" key="1">
    <source>
        <dbReference type="ARBA" id="ARBA00022737"/>
    </source>
</evidence>
<accession>A0A8K0AJH2</accession>
<dbReference type="Proteomes" id="UP000799049">
    <property type="component" value="Unassembled WGS sequence"/>
</dbReference>
<dbReference type="SUPFAM" id="SSF48452">
    <property type="entry name" value="TPR-like"/>
    <property type="match status" value="1"/>
</dbReference>
<keyword evidence="1" id="KW-0677">Repeat</keyword>
<dbReference type="Pfam" id="PF13424">
    <property type="entry name" value="TPR_12"/>
    <property type="match status" value="1"/>
</dbReference>
<reference evidence="3" key="1">
    <citation type="submission" date="2019-09" db="EMBL/GenBank/DDBJ databases">
        <title>The Mitochondrial Proteome of the Jakobid, Andalucia godoyi, a Protist With the Most Gene-Rich and Bacteria-Like Mitochondrial Genome.</title>
        <authorList>
            <person name="Gray M.W."/>
            <person name="Burger G."/>
            <person name="Derelle R."/>
            <person name="Klimes V."/>
            <person name="Leger M."/>
            <person name="Sarrasin M."/>
            <person name="Vlcek C."/>
            <person name="Roger A.J."/>
            <person name="Elias M."/>
            <person name="Lang B.F."/>
        </authorList>
    </citation>
    <scope>NUCLEOTIDE SEQUENCE</scope>
    <source>
        <strain evidence="3">And28</strain>
    </source>
</reference>
<dbReference type="PANTHER" id="PTHR45641:SF1">
    <property type="entry name" value="AAA+ ATPASE DOMAIN-CONTAINING PROTEIN"/>
    <property type="match status" value="1"/>
</dbReference>
<protein>
    <submittedName>
        <fullName evidence="3">Mitochondrial tetratricopeptide repeat (TPR) domain-containing protein</fullName>
    </submittedName>
</protein>
<dbReference type="PANTHER" id="PTHR45641">
    <property type="entry name" value="TETRATRICOPEPTIDE REPEAT PROTEIN (AFU_ORTHOLOGUE AFUA_6G03870)"/>
    <property type="match status" value="1"/>
</dbReference>
<sequence>MFRLLRVSALLSRTRSGLTPPLSHRRFSACASNDELISSGLRAVAERRYNDAISLFEKSMDARVSSQFNSETNQLVESTTTATADPQYVLHHVFVYNNVGEAHRLAGSFTEAKAALMRALNLFDKLPLDVKHAEKLIRSSALNNLGLVYIDMLQPKDAIPHLLQSVGLRLELGDAADAATVYNNLGLAYSHDSQFALSRKAYNEALEIVRHLKANPNSEVDVQSKRADKQLVGEVYLLGNLGLLGIHEKKYEEALATLHLAEGMIEQDPRSMSGPDYASVLNNIALACFYLKKYNRSHEYYSRAIALFEASLGQYHPRLYSVYVNFATLCGKMKGSERTKEGREAAMKAKAIAERILTKQPER</sequence>
<name>A0A8K0AJH2_ANDGO</name>
<evidence type="ECO:0000256" key="2">
    <source>
        <dbReference type="ARBA" id="ARBA00022803"/>
    </source>
</evidence>
<dbReference type="EMBL" id="VRVR01000014">
    <property type="protein sequence ID" value="KAF0852829.1"/>
    <property type="molecule type" value="Genomic_DNA"/>
</dbReference>
<evidence type="ECO:0000313" key="4">
    <source>
        <dbReference type="Proteomes" id="UP000799049"/>
    </source>
</evidence>